<proteinExistence type="predicted"/>
<protein>
    <recommendedName>
        <fullName evidence="4">DUF2987 domain-containing protein</fullName>
    </recommendedName>
</protein>
<gene>
    <name evidence="2" type="ORF">ACG00X_01955</name>
</gene>
<evidence type="ECO:0000313" key="2">
    <source>
        <dbReference type="EMBL" id="MFG6455586.1"/>
    </source>
</evidence>
<dbReference type="RefSeq" id="WP_394486244.1">
    <property type="nucleotide sequence ID" value="NZ_JBIGIA010000001.1"/>
</dbReference>
<dbReference type="EMBL" id="JBIGIA010000001">
    <property type="protein sequence ID" value="MFG6455586.1"/>
    <property type="molecule type" value="Genomic_DNA"/>
</dbReference>
<organism evidence="2 3">
    <name type="scientific">Pelomonas nitida</name>
    <dbReference type="NCBI Taxonomy" id="3299027"/>
    <lineage>
        <taxon>Bacteria</taxon>
        <taxon>Pseudomonadati</taxon>
        <taxon>Pseudomonadota</taxon>
        <taxon>Betaproteobacteria</taxon>
        <taxon>Burkholderiales</taxon>
        <taxon>Sphaerotilaceae</taxon>
        <taxon>Roseateles</taxon>
    </lineage>
</organism>
<feature type="chain" id="PRO_5046048554" description="DUF2987 domain-containing protein" evidence="1">
    <location>
        <begin position="20"/>
        <end position="241"/>
    </location>
</feature>
<evidence type="ECO:0008006" key="4">
    <source>
        <dbReference type="Google" id="ProtNLM"/>
    </source>
</evidence>
<evidence type="ECO:0000256" key="1">
    <source>
        <dbReference type="SAM" id="SignalP"/>
    </source>
</evidence>
<dbReference type="Proteomes" id="UP001606305">
    <property type="component" value="Unassembled WGS sequence"/>
</dbReference>
<reference evidence="2 3" key="1">
    <citation type="submission" date="2024-09" db="EMBL/GenBank/DDBJ databases">
        <title>Novel species of the genus Pelomonas and Roseateles isolated from streams.</title>
        <authorList>
            <person name="Lu H."/>
        </authorList>
    </citation>
    <scope>NUCLEOTIDE SEQUENCE [LARGE SCALE GENOMIC DNA]</scope>
    <source>
        <strain evidence="2 3">BYS96W</strain>
    </source>
</reference>
<keyword evidence="3" id="KW-1185">Reference proteome</keyword>
<name>A0ABW7G0W9_9BURK</name>
<sequence length="241" mass="26880">MRHLFLILLLQSATLSALAQTEVLPPVRTELKRDGSALPYARINTLLSKMKRYGEGVYRMDFKVDTKKTQLALADIRLAVASDDADYPIPIGAEGGFDLPILPEAEAKTADLATNVPKGKLAVRGSIELNMKPEELTLAKVRQALRVAHTLREELLPFYLRWLFPRVEAVRICSATPTWELEWRENGQLMGLTLPRAVGERDPETKKGEAGRPCTLLNGQENWPEAARLVPPADTKLSIKF</sequence>
<feature type="signal peptide" evidence="1">
    <location>
        <begin position="1"/>
        <end position="19"/>
    </location>
</feature>
<evidence type="ECO:0000313" key="3">
    <source>
        <dbReference type="Proteomes" id="UP001606305"/>
    </source>
</evidence>
<keyword evidence="1" id="KW-0732">Signal</keyword>
<comment type="caution">
    <text evidence="2">The sequence shown here is derived from an EMBL/GenBank/DDBJ whole genome shotgun (WGS) entry which is preliminary data.</text>
</comment>
<accession>A0ABW7G0W9</accession>